<comment type="similarity">
    <text evidence="1">Belongs to the LDH2/MDH2 oxidoreductase family.</text>
</comment>
<comment type="caution">
    <text evidence="3">The sequence shown here is derived from an EMBL/GenBank/DDBJ whole genome shotgun (WGS) entry which is preliminary data.</text>
</comment>
<sequence>MSTIDNTLYDFPGRENYPVSETVNLSAFELKRWTKEVLSLIGLSNKHATIMAEVLVESDLLGVDTHGTYKIALWVKRALNKGTNPKAEFQIVHETPTTAVVDAQAGYGQIMGSLAMDLAMKKSNLYGSGFVVVRNSTSLTAARYYALKAAKSGKIGMVLTNADPVSAPFGGKTPMLGTNPWCIAVPGEEFPIVMDTATTVSNWTKLVVYSNAEESIPDGWALNADGQPTNDPNEAMKGSVLPVGGHKGYMFGLFTDILTGVLGGGAFLNQVLSYGHVDQPTSTSHFIGAINVDGFMPEEEFKKRISEMVGSLKNSEKAPGVDEIRIPGEQTHKIYQERMSKGIPIEPRRMQNMLAISKELNVKAPPIRKA</sequence>
<dbReference type="Proteomes" id="UP001589833">
    <property type="component" value="Unassembled WGS sequence"/>
</dbReference>
<evidence type="ECO:0000256" key="1">
    <source>
        <dbReference type="ARBA" id="ARBA00006056"/>
    </source>
</evidence>
<reference evidence="3 4" key="1">
    <citation type="submission" date="2024-09" db="EMBL/GenBank/DDBJ databases">
        <authorList>
            <person name="Sun Q."/>
            <person name="Mori K."/>
        </authorList>
    </citation>
    <scope>NUCLEOTIDE SEQUENCE [LARGE SCALE GENOMIC DNA]</scope>
    <source>
        <strain evidence="3 4">NCAIM B.02301</strain>
    </source>
</reference>
<keyword evidence="2" id="KW-0560">Oxidoreductase</keyword>
<dbReference type="InterPro" id="IPR043144">
    <property type="entry name" value="Mal/L-sulf/L-lact_DH-like_ah"/>
</dbReference>
<dbReference type="InterPro" id="IPR003767">
    <property type="entry name" value="Malate/L-lactate_DH-like"/>
</dbReference>
<gene>
    <name evidence="3" type="ORF">ACFFH4_16780</name>
</gene>
<dbReference type="RefSeq" id="WP_273844093.1">
    <property type="nucleotide sequence ID" value="NZ_JAQQWT010000008.1"/>
</dbReference>
<proteinExistence type="inferred from homology"/>
<dbReference type="PANTHER" id="PTHR11091">
    <property type="entry name" value="OXIDOREDUCTASE-RELATED"/>
    <property type="match status" value="1"/>
</dbReference>
<dbReference type="PANTHER" id="PTHR11091:SF0">
    <property type="entry name" value="MALATE DEHYDROGENASE"/>
    <property type="match status" value="1"/>
</dbReference>
<dbReference type="Gene3D" id="1.10.1530.10">
    <property type="match status" value="1"/>
</dbReference>
<dbReference type="Gene3D" id="3.30.1370.60">
    <property type="entry name" value="Hypothetical oxidoreductase yiak, domain 2"/>
    <property type="match status" value="1"/>
</dbReference>
<dbReference type="InterPro" id="IPR043143">
    <property type="entry name" value="Mal/L-sulf/L-lact_DH-like_NADP"/>
</dbReference>
<accession>A0ABV6NJQ6</accession>
<dbReference type="SUPFAM" id="SSF89733">
    <property type="entry name" value="L-sulfolactate dehydrogenase-like"/>
    <property type="match status" value="1"/>
</dbReference>
<dbReference type="Pfam" id="PF02615">
    <property type="entry name" value="Ldh_2"/>
    <property type="match status" value="1"/>
</dbReference>
<dbReference type="EMBL" id="JBHLTR010000031">
    <property type="protein sequence ID" value="MFC0560644.1"/>
    <property type="molecule type" value="Genomic_DNA"/>
</dbReference>
<organism evidence="3 4">
    <name type="scientific">Halalkalibacter alkalisediminis</name>
    <dbReference type="NCBI Taxonomy" id="935616"/>
    <lineage>
        <taxon>Bacteria</taxon>
        <taxon>Bacillati</taxon>
        <taxon>Bacillota</taxon>
        <taxon>Bacilli</taxon>
        <taxon>Bacillales</taxon>
        <taxon>Bacillaceae</taxon>
        <taxon>Halalkalibacter</taxon>
    </lineage>
</organism>
<protein>
    <submittedName>
        <fullName evidence="3">Ldh family oxidoreductase</fullName>
    </submittedName>
</protein>
<evidence type="ECO:0000313" key="3">
    <source>
        <dbReference type="EMBL" id="MFC0560644.1"/>
    </source>
</evidence>
<name>A0ABV6NJQ6_9BACI</name>
<dbReference type="InterPro" id="IPR036111">
    <property type="entry name" value="Mal/L-sulfo/L-lacto_DH-like_sf"/>
</dbReference>
<evidence type="ECO:0000313" key="4">
    <source>
        <dbReference type="Proteomes" id="UP001589833"/>
    </source>
</evidence>
<keyword evidence="4" id="KW-1185">Reference proteome</keyword>
<evidence type="ECO:0000256" key="2">
    <source>
        <dbReference type="ARBA" id="ARBA00023002"/>
    </source>
</evidence>